<dbReference type="Proteomes" id="UP000010483">
    <property type="component" value="Chromosome"/>
</dbReference>
<organism evidence="1 2">
    <name type="scientific">Cyanobacterium stanieri (strain ATCC 29140 / PCC 7202)</name>
    <dbReference type="NCBI Taxonomy" id="292563"/>
    <lineage>
        <taxon>Bacteria</taxon>
        <taxon>Bacillati</taxon>
        <taxon>Cyanobacteriota</taxon>
        <taxon>Cyanophyceae</taxon>
        <taxon>Oscillatoriophycideae</taxon>
        <taxon>Chroococcales</taxon>
        <taxon>Geminocystaceae</taxon>
        <taxon>Cyanobacterium</taxon>
    </lineage>
</organism>
<dbReference type="AlphaFoldDB" id="K9YJV4"/>
<dbReference type="Gene3D" id="3.90.940.40">
    <property type="entry name" value="Protein CHLORORESPIRATORY REDUCTION 7"/>
    <property type="match status" value="1"/>
</dbReference>
<dbReference type="EMBL" id="CP003940">
    <property type="protein sequence ID" value="AFZ47159.1"/>
    <property type="molecule type" value="Genomic_DNA"/>
</dbReference>
<evidence type="ECO:0008006" key="3">
    <source>
        <dbReference type="Google" id="ProtNLM"/>
    </source>
</evidence>
<dbReference type="KEGG" id="csn:Cyast_1193"/>
<protein>
    <recommendedName>
        <fullName evidence="3">Chlororespiratory reduction protein 7</fullName>
    </recommendedName>
</protein>
<dbReference type="Pfam" id="PF12095">
    <property type="entry name" value="CRR7"/>
    <property type="match status" value="1"/>
</dbReference>
<reference evidence="2" key="1">
    <citation type="journal article" date="2013" name="Proc. Natl. Acad. Sci. U.S.A.">
        <title>Improving the coverage of the cyanobacterial phylum using diversity-driven genome sequencing.</title>
        <authorList>
            <person name="Shih P.M."/>
            <person name="Wu D."/>
            <person name="Latifi A."/>
            <person name="Axen S.D."/>
            <person name="Fewer D.P."/>
            <person name="Talla E."/>
            <person name="Calteau A."/>
            <person name="Cai F."/>
            <person name="Tandeau de Marsac N."/>
            <person name="Rippka R."/>
            <person name="Herdman M."/>
            <person name="Sivonen K."/>
            <person name="Coursin T."/>
            <person name="Laurent T."/>
            <person name="Goodwin L."/>
            <person name="Nolan M."/>
            <person name="Davenport K.W."/>
            <person name="Han C.S."/>
            <person name="Rubin E.M."/>
            <person name="Eisen J.A."/>
            <person name="Woyke T."/>
            <person name="Gugger M."/>
            <person name="Kerfeld C.A."/>
        </authorList>
    </citation>
    <scope>NUCLEOTIDE SEQUENCE [LARGE SCALE GENOMIC DNA]</scope>
    <source>
        <strain evidence="2">ATCC 29140 / PCC 7202</strain>
    </source>
</reference>
<proteinExistence type="predicted"/>
<sequence length="85" mass="10171">MADSIMYQEDGYVVLENDKPEELMSKTELLEKLKKLVSDSTELPRDVAQHNTIEAKAEYLLDNYCEFYPDENSYLQWYVVRWEKK</sequence>
<dbReference type="BioCyc" id="CSTA292563:G1353-1200-MONOMER"/>
<accession>K9YJV4</accession>
<name>K9YJV4_CYASC</name>
<dbReference type="HOGENOM" id="CLU_172626_0_0_3"/>
<dbReference type="STRING" id="292563.Cyast_1193"/>
<evidence type="ECO:0000313" key="1">
    <source>
        <dbReference type="EMBL" id="AFZ47159.1"/>
    </source>
</evidence>
<dbReference type="InterPro" id="IPR021954">
    <property type="entry name" value="CRR7"/>
</dbReference>
<gene>
    <name evidence="1" type="ordered locus">Cyast_1193</name>
</gene>
<keyword evidence="2" id="KW-1185">Reference proteome</keyword>
<evidence type="ECO:0000313" key="2">
    <source>
        <dbReference type="Proteomes" id="UP000010483"/>
    </source>
</evidence>
<dbReference type="InterPro" id="IPR038150">
    <property type="entry name" value="CRR7-like_sf"/>
</dbReference>